<sequence length="134" mass="15789">MTDSEITLIRYRMERSEEALSAAELMYEEDHFNDAVNRLYYFCFYAVIALLATEGLQPSKHTAARSLLNKNWIKTGRLSKETGWLYNTLFDRREKGDYGDYFRFQKEDVAVWLKAVNIANKEIFQAIEEQVLEL</sequence>
<gene>
    <name evidence="3" type="ORF">LCGC14_3035150</name>
</gene>
<comment type="similarity">
    <text evidence="1">Belongs to the UPF0332 family.</text>
</comment>
<evidence type="ECO:0000256" key="1">
    <source>
        <dbReference type="ARBA" id="ARBA00038248"/>
    </source>
</evidence>
<dbReference type="PANTHER" id="PTHR36565">
    <property type="entry name" value="UPF0332 PROTEIN TM_1000"/>
    <property type="match status" value="1"/>
</dbReference>
<dbReference type="AlphaFoldDB" id="A0A0F8XEK8"/>
<dbReference type="InterPro" id="IPR052226">
    <property type="entry name" value="UPF0332_toxin"/>
</dbReference>
<accession>A0A0F8XEK8</accession>
<protein>
    <recommendedName>
        <fullName evidence="2">HEPN domain-containing protein</fullName>
    </recommendedName>
</protein>
<evidence type="ECO:0000313" key="3">
    <source>
        <dbReference type="EMBL" id="KKK59360.1"/>
    </source>
</evidence>
<dbReference type="PANTHER" id="PTHR36565:SF1">
    <property type="entry name" value="UPF0332 PROTEIN TM_1000"/>
    <property type="match status" value="1"/>
</dbReference>
<dbReference type="InterPro" id="IPR007842">
    <property type="entry name" value="HEPN_dom"/>
</dbReference>
<dbReference type="Pfam" id="PF05168">
    <property type="entry name" value="HEPN"/>
    <property type="match status" value="1"/>
</dbReference>
<dbReference type="Gene3D" id="1.20.120.330">
    <property type="entry name" value="Nucleotidyltransferases domain 2"/>
    <property type="match status" value="1"/>
</dbReference>
<proteinExistence type="inferred from homology"/>
<name>A0A0F8XEK8_9ZZZZ</name>
<dbReference type="EMBL" id="LAZR01063517">
    <property type="protein sequence ID" value="KKK59360.1"/>
    <property type="molecule type" value="Genomic_DNA"/>
</dbReference>
<evidence type="ECO:0000259" key="2">
    <source>
        <dbReference type="Pfam" id="PF05168"/>
    </source>
</evidence>
<organism evidence="3">
    <name type="scientific">marine sediment metagenome</name>
    <dbReference type="NCBI Taxonomy" id="412755"/>
    <lineage>
        <taxon>unclassified sequences</taxon>
        <taxon>metagenomes</taxon>
        <taxon>ecological metagenomes</taxon>
    </lineage>
</organism>
<feature type="domain" description="HEPN" evidence="2">
    <location>
        <begin position="10"/>
        <end position="116"/>
    </location>
</feature>
<reference evidence="3" key="1">
    <citation type="journal article" date="2015" name="Nature">
        <title>Complex archaea that bridge the gap between prokaryotes and eukaryotes.</title>
        <authorList>
            <person name="Spang A."/>
            <person name="Saw J.H."/>
            <person name="Jorgensen S.L."/>
            <person name="Zaremba-Niedzwiedzka K."/>
            <person name="Martijn J."/>
            <person name="Lind A.E."/>
            <person name="van Eijk R."/>
            <person name="Schleper C."/>
            <person name="Guy L."/>
            <person name="Ettema T.J."/>
        </authorList>
    </citation>
    <scope>NUCLEOTIDE SEQUENCE</scope>
</reference>
<comment type="caution">
    <text evidence="3">The sequence shown here is derived from an EMBL/GenBank/DDBJ whole genome shotgun (WGS) entry which is preliminary data.</text>
</comment>